<feature type="domain" description="ABC transporter" evidence="6">
    <location>
        <begin position="7"/>
        <end position="250"/>
    </location>
</feature>
<dbReference type="CDD" id="cd03257">
    <property type="entry name" value="ABC_NikE_OppD_transporters"/>
    <property type="match status" value="1"/>
</dbReference>
<dbReference type="InterPro" id="IPR027417">
    <property type="entry name" value="P-loop_NTPase"/>
</dbReference>
<dbReference type="RefSeq" id="WP_060717210.1">
    <property type="nucleotide sequence ID" value="NZ_CP055266.1"/>
</dbReference>
<dbReference type="InterPro" id="IPR003439">
    <property type="entry name" value="ABC_transporter-like_ATP-bd"/>
</dbReference>
<proteinExistence type="inferred from homology"/>
<comment type="caution">
    <text evidence="7">The sequence shown here is derived from an EMBL/GenBank/DDBJ whole genome shotgun (WGS) entry which is preliminary data.</text>
</comment>
<evidence type="ECO:0000259" key="6">
    <source>
        <dbReference type="PROSITE" id="PS50893"/>
    </source>
</evidence>
<evidence type="ECO:0000256" key="4">
    <source>
        <dbReference type="ARBA" id="ARBA00022741"/>
    </source>
</evidence>
<accession>A0A368P0H2</accession>
<dbReference type="AlphaFoldDB" id="A0A368P0H2"/>
<dbReference type="InterPro" id="IPR017871">
    <property type="entry name" value="ABC_transporter-like_CS"/>
</dbReference>
<evidence type="ECO:0000313" key="8">
    <source>
        <dbReference type="Proteomes" id="UP000436911"/>
    </source>
</evidence>
<dbReference type="Gene3D" id="3.40.50.300">
    <property type="entry name" value="P-loop containing nucleotide triphosphate hydrolases"/>
    <property type="match status" value="1"/>
</dbReference>
<evidence type="ECO:0000256" key="2">
    <source>
        <dbReference type="ARBA" id="ARBA00005417"/>
    </source>
</evidence>
<gene>
    <name evidence="7" type="ORF">DXT89_03975</name>
</gene>
<dbReference type="SUPFAM" id="SSF52540">
    <property type="entry name" value="P-loop containing nucleoside triphosphate hydrolases"/>
    <property type="match status" value="1"/>
</dbReference>
<dbReference type="Pfam" id="PF00005">
    <property type="entry name" value="ABC_tran"/>
    <property type="match status" value="1"/>
</dbReference>
<dbReference type="EMBL" id="QUSG01000002">
    <property type="protein sequence ID" value="KAA3529929.1"/>
    <property type="molecule type" value="Genomic_DNA"/>
</dbReference>
<dbReference type="GO" id="GO:0005886">
    <property type="term" value="C:plasma membrane"/>
    <property type="evidence" value="ECO:0007669"/>
    <property type="project" value="UniProtKB-SubCell"/>
</dbReference>
<dbReference type="PANTHER" id="PTHR43776:SF7">
    <property type="entry name" value="D,D-DIPEPTIDE TRANSPORT ATP-BINDING PROTEIN DDPF-RELATED"/>
    <property type="match status" value="1"/>
</dbReference>
<keyword evidence="4" id="KW-0547">Nucleotide-binding</keyword>
<reference evidence="7 8" key="1">
    <citation type="submission" date="2018-08" db="EMBL/GenBank/DDBJ databases">
        <title>Genome sequencing of Agrobacterium vitis strain ICMP 10754.</title>
        <authorList>
            <person name="Visnovsky S.B."/>
            <person name="Pitman A.R."/>
        </authorList>
    </citation>
    <scope>NUCLEOTIDE SEQUENCE [LARGE SCALE GENOMIC DNA]</scope>
    <source>
        <strain evidence="7 8">ICMP 10754</strain>
    </source>
</reference>
<dbReference type="PANTHER" id="PTHR43776">
    <property type="entry name" value="TRANSPORT ATP-BINDING PROTEIN"/>
    <property type="match status" value="1"/>
</dbReference>
<dbReference type="GO" id="GO:0015833">
    <property type="term" value="P:peptide transport"/>
    <property type="evidence" value="ECO:0007669"/>
    <property type="project" value="InterPro"/>
</dbReference>
<dbReference type="Pfam" id="PF08352">
    <property type="entry name" value="oligo_HPY"/>
    <property type="match status" value="1"/>
</dbReference>
<dbReference type="InterPro" id="IPR013563">
    <property type="entry name" value="Oligopep_ABC_C"/>
</dbReference>
<dbReference type="GO" id="GO:0005524">
    <property type="term" value="F:ATP binding"/>
    <property type="evidence" value="ECO:0007669"/>
    <property type="project" value="UniProtKB-KW"/>
</dbReference>
<organism evidence="7 8">
    <name type="scientific">Agrobacterium vitis</name>
    <name type="common">Rhizobium vitis</name>
    <dbReference type="NCBI Taxonomy" id="373"/>
    <lineage>
        <taxon>Bacteria</taxon>
        <taxon>Pseudomonadati</taxon>
        <taxon>Pseudomonadota</taxon>
        <taxon>Alphaproteobacteria</taxon>
        <taxon>Hyphomicrobiales</taxon>
        <taxon>Rhizobiaceae</taxon>
        <taxon>Rhizobium/Agrobacterium group</taxon>
        <taxon>Agrobacterium</taxon>
    </lineage>
</organism>
<dbReference type="FunFam" id="3.40.50.300:FF:000016">
    <property type="entry name" value="Oligopeptide ABC transporter ATP-binding component"/>
    <property type="match status" value="1"/>
</dbReference>
<dbReference type="OrthoDB" id="9815712at2"/>
<dbReference type="InterPro" id="IPR050319">
    <property type="entry name" value="ABC_transp_ATP-bind"/>
</dbReference>
<comment type="similarity">
    <text evidence="2">Belongs to the ABC transporter superfamily.</text>
</comment>
<protein>
    <submittedName>
        <fullName evidence="7">ABC transporter ATP-binding protein</fullName>
    </submittedName>
</protein>
<sequence length="294" mass="32030">MTTEPILALENIRKVFSANGREVRALNGVSLSLGRGETLGVIGESGSGKSTLGRIAVGLETASKGTIRIGGTDIAGLSAPLRREAFRHCQMIFQDPYSSLNPRLKIGRQIGEGIYATGVANWKEIGESVADLLEKVGLKRDYADRYPHEFSGGQRQRIAIARALAPGPQVVIADEPVSALDVSIQAQILDLLADLQKENFLSYLFISHDMAVVAHLCDRVAVMHHGRIVEYGPVEAIVEHAQHPYTKSLLEAVPRLGRRRSGERHVPVALPTHGDDDPYEAVSPGHWVLAHRHL</sequence>
<name>A0A368P0H2_AGRVI</name>
<dbReference type="GO" id="GO:0016887">
    <property type="term" value="F:ATP hydrolysis activity"/>
    <property type="evidence" value="ECO:0007669"/>
    <property type="project" value="InterPro"/>
</dbReference>
<keyword evidence="3" id="KW-0813">Transport</keyword>
<dbReference type="Proteomes" id="UP000436911">
    <property type="component" value="Unassembled WGS sequence"/>
</dbReference>
<dbReference type="GeneID" id="60680488"/>
<evidence type="ECO:0000313" key="7">
    <source>
        <dbReference type="EMBL" id="KAA3529929.1"/>
    </source>
</evidence>
<evidence type="ECO:0000256" key="3">
    <source>
        <dbReference type="ARBA" id="ARBA00022448"/>
    </source>
</evidence>
<keyword evidence="5 7" id="KW-0067">ATP-binding</keyword>
<dbReference type="PROSITE" id="PS50893">
    <property type="entry name" value="ABC_TRANSPORTER_2"/>
    <property type="match status" value="1"/>
</dbReference>
<dbReference type="GO" id="GO:0055085">
    <property type="term" value="P:transmembrane transport"/>
    <property type="evidence" value="ECO:0007669"/>
    <property type="project" value="UniProtKB-ARBA"/>
</dbReference>
<dbReference type="PROSITE" id="PS00211">
    <property type="entry name" value="ABC_TRANSPORTER_1"/>
    <property type="match status" value="1"/>
</dbReference>
<dbReference type="InterPro" id="IPR003593">
    <property type="entry name" value="AAA+_ATPase"/>
</dbReference>
<evidence type="ECO:0000256" key="5">
    <source>
        <dbReference type="ARBA" id="ARBA00022840"/>
    </source>
</evidence>
<evidence type="ECO:0000256" key="1">
    <source>
        <dbReference type="ARBA" id="ARBA00004417"/>
    </source>
</evidence>
<comment type="subcellular location">
    <subcellularLocation>
        <location evidence="1">Cell inner membrane</location>
        <topology evidence="1">Peripheral membrane protein</topology>
    </subcellularLocation>
</comment>
<dbReference type="SMART" id="SM00382">
    <property type="entry name" value="AAA"/>
    <property type="match status" value="1"/>
</dbReference>